<gene>
    <name evidence="1" type="ORF">KXQ929_LOCUS48578</name>
</gene>
<evidence type="ECO:0000313" key="2">
    <source>
        <dbReference type="Proteomes" id="UP000663868"/>
    </source>
</evidence>
<reference evidence="1" key="1">
    <citation type="submission" date="2021-02" db="EMBL/GenBank/DDBJ databases">
        <authorList>
            <person name="Nowell W R."/>
        </authorList>
    </citation>
    <scope>NUCLEOTIDE SEQUENCE</scope>
</reference>
<evidence type="ECO:0000313" key="1">
    <source>
        <dbReference type="EMBL" id="CAF4356645.1"/>
    </source>
</evidence>
<dbReference type="EMBL" id="CAJOBB010019264">
    <property type="protein sequence ID" value="CAF4356645.1"/>
    <property type="molecule type" value="Genomic_DNA"/>
</dbReference>
<dbReference type="Proteomes" id="UP000663868">
    <property type="component" value="Unassembled WGS sequence"/>
</dbReference>
<comment type="caution">
    <text evidence="1">The sequence shown here is derived from an EMBL/GenBank/DDBJ whole genome shotgun (WGS) entry which is preliminary data.</text>
</comment>
<sequence length="81" mass="9472">MSSSTVSRYRESTSVTTPTKIYDQNDASFAEEEALDAIAKEAELRLYRQREQNREARQIRHKELEKNAQDVMICSLLLNHR</sequence>
<name>A0A820LBA4_9BILA</name>
<dbReference type="AlphaFoldDB" id="A0A820LBA4"/>
<accession>A0A820LBA4</accession>
<protein>
    <submittedName>
        <fullName evidence="1">Uncharacterized protein</fullName>
    </submittedName>
</protein>
<proteinExistence type="predicted"/>
<organism evidence="1 2">
    <name type="scientific">Adineta steineri</name>
    <dbReference type="NCBI Taxonomy" id="433720"/>
    <lineage>
        <taxon>Eukaryota</taxon>
        <taxon>Metazoa</taxon>
        <taxon>Spiralia</taxon>
        <taxon>Gnathifera</taxon>
        <taxon>Rotifera</taxon>
        <taxon>Eurotatoria</taxon>
        <taxon>Bdelloidea</taxon>
        <taxon>Adinetida</taxon>
        <taxon>Adinetidae</taxon>
        <taxon>Adineta</taxon>
    </lineage>
</organism>